<dbReference type="InterPro" id="IPR013708">
    <property type="entry name" value="Shikimate_DH-bd_N"/>
</dbReference>
<dbReference type="GO" id="GO:0004764">
    <property type="term" value="F:shikimate 3-dehydrogenase (NADP+) activity"/>
    <property type="evidence" value="ECO:0007669"/>
    <property type="project" value="InterPro"/>
</dbReference>
<dbReference type="Gene3D" id="3.40.50.720">
    <property type="entry name" value="NAD(P)-binding Rossmann-like Domain"/>
    <property type="match status" value="1"/>
</dbReference>
<organism evidence="2 3">
    <name type="scientific">Oxyplasma meridianum</name>
    <dbReference type="NCBI Taxonomy" id="3073602"/>
    <lineage>
        <taxon>Archaea</taxon>
        <taxon>Methanobacteriati</taxon>
        <taxon>Thermoplasmatota</taxon>
        <taxon>Thermoplasmata</taxon>
        <taxon>Thermoplasmatales</taxon>
        <taxon>Thermoplasmataceae</taxon>
        <taxon>Oxyplasma</taxon>
    </lineage>
</organism>
<dbReference type="CDD" id="cd01065">
    <property type="entry name" value="NAD_bind_Shikimate_DH"/>
    <property type="match status" value="1"/>
</dbReference>
<name>A0AAX4NI20_9ARCH</name>
<dbReference type="Proteomes" id="UP001451606">
    <property type="component" value="Chromosome"/>
</dbReference>
<dbReference type="AlphaFoldDB" id="A0AAX4NI20"/>
<dbReference type="InterPro" id="IPR022893">
    <property type="entry name" value="Shikimate_DH_fam"/>
</dbReference>
<protein>
    <submittedName>
        <fullName evidence="2">Shikimate dehydrogenase</fullName>
    </submittedName>
</protein>
<dbReference type="GO" id="GO:0005829">
    <property type="term" value="C:cytosol"/>
    <property type="evidence" value="ECO:0007669"/>
    <property type="project" value="TreeGrafter"/>
</dbReference>
<proteinExistence type="predicted"/>
<dbReference type="GeneID" id="95968162"/>
<accession>A0AAX4NI20</accession>
<dbReference type="GO" id="GO:0050661">
    <property type="term" value="F:NADP binding"/>
    <property type="evidence" value="ECO:0007669"/>
    <property type="project" value="TreeGrafter"/>
</dbReference>
<dbReference type="Gene3D" id="3.40.50.10860">
    <property type="entry name" value="Leucine Dehydrogenase, chain A, domain 1"/>
    <property type="match status" value="1"/>
</dbReference>
<evidence type="ECO:0000313" key="3">
    <source>
        <dbReference type="Proteomes" id="UP001451606"/>
    </source>
</evidence>
<feature type="domain" description="Shikimate dehydrogenase substrate binding N-terminal" evidence="1">
    <location>
        <begin position="6"/>
        <end position="87"/>
    </location>
</feature>
<keyword evidence="3" id="KW-1185">Reference proteome</keyword>
<dbReference type="PANTHER" id="PTHR21089">
    <property type="entry name" value="SHIKIMATE DEHYDROGENASE"/>
    <property type="match status" value="1"/>
</dbReference>
<sequence length="278" mass="31044">MKFFGLIGRPVGQSTGQFIFNRIFSSKGYDSIYISMDIAKENLQRFAQFASETMSGFNVTMPHKVDIIKLLDSYDPVVTSTLSCNTVVNSEGNLNGYNTDYSGFLKSIVSLKNEINGKRILIAGTGGIFRSVCTALFSEFRPESVTALSRNPEAAEMKLSSLPWLNRIRISNYENIDEEYHVIINCSPVGMYPDVLSMPFSESMVLRSETVIDTVYNPYETALIKTGARNGKRCITGLDLYIYQAVESLKILTGIASTYSEVRGLVEEAWKSREFGKN</sequence>
<dbReference type="RefSeq" id="WP_393971166.1">
    <property type="nucleotide sequence ID" value="NZ_CP133772.1"/>
</dbReference>
<dbReference type="EMBL" id="CP133772">
    <property type="protein sequence ID" value="WYY00839.1"/>
    <property type="molecule type" value="Genomic_DNA"/>
</dbReference>
<dbReference type="PANTHER" id="PTHR21089:SF1">
    <property type="entry name" value="BIFUNCTIONAL 3-DEHYDROQUINATE DEHYDRATASE_SHIKIMATE DEHYDROGENASE, CHLOROPLASTIC"/>
    <property type="match status" value="1"/>
</dbReference>
<reference evidence="2 3" key="1">
    <citation type="submission" date="2023-09" db="EMBL/GenBank/DDBJ databases">
        <authorList>
            <person name="Golyshina O.V."/>
            <person name="Lunev E.A."/>
            <person name="Bargiela R."/>
            <person name="Gaines M.C."/>
            <person name="Daum B."/>
            <person name="Bale N.J."/>
            <person name="Koenen M."/>
            <person name="Sinninghe Damst J.S."/>
            <person name="Yakimov M."/>
            <person name="Golyshin P.N."/>
        </authorList>
    </citation>
    <scope>NUCLEOTIDE SEQUENCE [LARGE SCALE GENOMIC DNA]</scope>
    <source>
        <strain evidence="2 3">M1</strain>
    </source>
</reference>
<dbReference type="InterPro" id="IPR046346">
    <property type="entry name" value="Aminoacid_DH-like_N_sf"/>
</dbReference>
<dbReference type="GO" id="GO:0009423">
    <property type="term" value="P:chorismate biosynthetic process"/>
    <property type="evidence" value="ECO:0007669"/>
    <property type="project" value="TreeGrafter"/>
</dbReference>
<evidence type="ECO:0000259" key="1">
    <source>
        <dbReference type="Pfam" id="PF08501"/>
    </source>
</evidence>
<dbReference type="InterPro" id="IPR036291">
    <property type="entry name" value="NAD(P)-bd_dom_sf"/>
</dbReference>
<dbReference type="SUPFAM" id="SSF51735">
    <property type="entry name" value="NAD(P)-binding Rossmann-fold domains"/>
    <property type="match status" value="1"/>
</dbReference>
<dbReference type="Pfam" id="PF08501">
    <property type="entry name" value="Shikimate_dh_N"/>
    <property type="match status" value="1"/>
</dbReference>
<evidence type="ECO:0000313" key="2">
    <source>
        <dbReference type="EMBL" id="WYY00839.1"/>
    </source>
</evidence>
<dbReference type="GO" id="GO:0019632">
    <property type="term" value="P:shikimate metabolic process"/>
    <property type="evidence" value="ECO:0007669"/>
    <property type="project" value="TreeGrafter"/>
</dbReference>
<dbReference type="KEGG" id="omr:OXIME_001424"/>
<dbReference type="SUPFAM" id="SSF53223">
    <property type="entry name" value="Aminoacid dehydrogenase-like, N-terminal domain"/>
    <property type="match status" value="1"/>
</dbReference>
<gene>
    <name evidence="2" type="ORF">OXIME_001424</name>
</gene>